<dbReference type="EMBL" id="LKAM01000012">
    <property type="protein sequence ID" value="KUM46273.1"/>
    <property type="molecule type" value="Genomic_DNA"/>
</dbReference>
<organism evidence="1">
    <name type="scientific">Picea glauca</name>
    <name type="common">White spruce</name>
    <name type="synonym">Pinus glauca</name>
    <dbReference type="NCBI Taxonomy" id="3330"/>
    <lineage>
        <taxon>Eukaryota</taxon>
        <taxon>Viridiplantae</taxon>
        <taxon>Streptophyta</taxon>
        <taxon>Embryophyta</taxon>
        <taxon>Tracheophyta</taxon>
        <taxon>Spermatophyta</taxon>
        <taxon>Pinopsida</taxon>
        <taxon>Pinidae</taxon>
        <taxon>Conifers I</taxon>
        <taxon>Pinales</taxon>
        <taxon>Pinaceae</taxon>
        <taxon>Picea</taxon>
    </lineage>
</organism>
<proteinExistence type="predicted"/>
<dbReference type="AlphaFoldDB" id="A0A101LW67"/>
<evidence type="ECO:0000313" key="1">
    <source>
        <dbReference type="EMBL" id="KUM46273.1"/>
    </source>
</evidence>
<reference evidence="1" key="1">
    <citation type="journal article" date="2015" name="Genome Biol. Evol.">
        <title>Organellar Genomes of White Spruce (Picea glauca): Assembly and Annotation.</title>
        <authorList>
            <person name="Jackman S.D."/>
            <person name="Warren R.L."/>
            <person name="Gibb E.A."/>
            <person name="Vandervalk B.P."/>
            <person name="Mohamadi H."/>
            <person name="Chu J."/>
            <person name="Raymond A."/>
            <person name="Pleasance S."/>
            <person name="Coope R."/>
            <person name="Wildung M.R."/>
            <person name="Ritland C.E."/>
            <person name="Bousquet J."/>
            <person name="Jones S.J."/>
            <person name="Bohlmann J."/>
            <person name="Birol I."/>
        </authorList>
    </citation>
    <scope>NUCLEOTIDE SEQUENCE [LARGE SCALE GENOMIC DNA]</scope>
    <source>
        <tissue evidence="1">Flushing bud</tissue>
    </source>
</reference>
<accession>A0A101LW67</accession>
<geneLocation type="mitochondrion" evidence="1"/>
<gene>
    <name evidence="1" type="ORF">ABT39_MTgene1779</name>
</gene>
<comment type="caution">
    <text evidence="1">The sequence shown here is derived from an EMBL/GenBank/DDBJ whole genome shotgun (WGS) entry which is preliminary data.</text>
</comment>
<name>A0A101LW67_PICGL</name>
<protein>
    <submittedName>
        <fullName evidence="1">Uncharacterized protein</fullName>
    </submittedName>
</protein>
<keyword evidence="1" id="KW-0496">Mitochondrion</keyword>
<sequence length="33" mass="3976">MLMDAQPRMKKLHMYPKRIASTNTMHSSTHLYR</sequence>